<dbReference type="Proteomes" id="UP000539175">
    <property type="component" value="Unassembled WGS sequence"/>
</dbReference>
<comment type="caution">
    <text evidence="1">The sequence shown here is derived from an EMBL/GenBank/DDBJ whole genome shotgun (WGS) entry which is preliminary data.</text>
</comment>
<accession>A0A7X0AY84</accession>
<evidence type="ECO:0000313" key="1">
    <source>
        <dbReference type="EMBL" id="MBB6252333.1"/>
    </source>
</evidence>
<protein>
    <submittedName>
        <fullName evidence="1">Uncharacterized protein</fullName>
    </submittedName>
</protein>
<dbReference type="RefSeq" id="WP_184801613.1">
    <property type="nucleotide sequence ID" value="NZ_JACIIZ010000007.1"/>
</dbReference>
<sequence length="110" mass="10970">MNTTPAGASCALEREGTVIARIAQTPAATTVKKTKHDITVRCTKDGFQEATFLDHSGAAGATVGNILLGGGIGWAIDSASGADNKYDSPVNITLVPIGAAAPAPAAPAPK</sequence>
<proteinExistence type="predicted"/>
<dbReference type="EMBL" id="JACIIZ010000007">
    <property type="protein sequence ID" value="MBB6252333.1"/>
    <property type="molecule type" value="Genomic_DNA"/>
</dbReference>
<name>A0A7X0AY84_9PROT</name>
<reference evidence="1 2" key="1">
    <citation type="submission" date="2020-08" db="EMBL/GenBank/DDBJ databases">
        <title>Genomic Encyclopedia of Type Strains, Phase IV (KMG-IV): sequencing the most valuable type-strain genomes for metagenomic binning, comparative biology and taxonomic classification.</title>
        <authorList>
            <person name="Goeker M."/>
        </authorList>
    </citation>
    <scope>NUCLEOTIDE SEQUENCE [LARGE SCALE GENOMIC DNA]</scope>
    <source>
        <strain evidence="1 2">DSM 22198</strain>
    </source>
</reference>
<dbReference type="AlphaFoldDB" id="A0A7X0AY84"/>
<evidence type="ECO:0000313" key="2">
    <source>
        <dbReference type="Proteomes" id="UP000539175"/>
    </source>
</evidence>
<organism evidence="1 2">
    <name type="scientific">Nitrospirillum iridis</name>
    <dbReference type="NCBI Taxonomy" id="765888"/>
    <lineage>
        <taxon>Bacteria</taxon>
        <taxon>Pseudomonadati</taxon>
        <taxon>Pseudomonadota</taxon>
        <taxon>Alphaproteobacteria</taxon>
        <taxon>Rhodospirillales</taxon>
        <taxon>Azospirillaceae</taxon>
        <taxon>Nitrospirillum</taxon>
    </lineage>
</organism>
<gene>
    <name evidence="1" type="ORF">FHS74_002893</name>
</gene>
<keyword evidence="2" id="KW-1185">Reference proteome</keyword>